<dbReference type="Gene3D" id="1.20.5.170">
    <property type="match status" value="1"/>
</dbReference>
<keyword evidence="4" id="KW-1185">Reference proteome</keyword>
<name>A0A1X1Z065_9MYCO</name>
<dbReference type="OrthoDB" id="9778292at2"/>
<dbReference type="STRING" id="244292.ABW17_21205"/>
<protein>
    <submittedName>
        <fullName evidence="3">Protein kinase</fullName>
    </submittedName>
</protein>
<evidence type="ECO:0000313" key="4">
    <source>
        <dbReference type="Proteomes" id="UP000193781"/>
    </source>
</evidence>
<gene>
    <name evidence="3" type="ORF">AWC17_14450</name>
</gene>
<dbReference type="Proteomes" id="UP000193781">
    <property type="component" value="Unassembled WGS sequence"/>
</dbReference>
<reference evidence="3 4" key="1">
    <citation type="submission" date="2016-01" db="EMBL/GenBank/DDBJ databases">
        <title>The new phylogeny of the genus Mycobacterium.</title>
        <authorList>
            <person name="Tarcisio F."/>
            <person name="Conor M."/>
            <person name="Antonella G."/>
            <person name="Elisabetta G."/>
            <person name="Giulia F.S."/>
            <person name="Sara T."/>
            <person name="Anna F."/>
            <person name="Clotilde B."/>
            <person name="Roberto B."/>
            <person name="Veronica D.S."/>
            <person name="Fabio R."/>
            <person name="Monica P."/>
            <person name="Olivier J."/>
            <person name="Enrico T."/>
            <person name="Nicola S."/>
        </authorList>
    </citation>
    <scope>NUCLEOTIDE SEQUENCE [LARGE SCALE GENOMIC DNA]</scope>
    <source>
        <strain evidence="3 4">DSM 44803</strain>
    </source>
</reference>
<evidence type="ECO:0000259" key="2">
    <source>
        <dbReference type="SMART" id="SM00382"/>
    </source>
</evidence>
<dbReference type="NCBIfam" id="NF006958">
    <property type="entry name" value="PRK09435.1"/>
    <property type="match status" value="1"/>
</dbReference>
<evidence type="ECO:0000313" key="3">
    <source>
        <dbReference type="EMBL" id="ORW16696.1"/>
    </source>
</evidence>
<sequence length="331" mass="35757">MAGRKRDSVDELARAVRSGDRAALPRVITLLESTRADHHEKAQRLLLELTPDSGNAHRVGITGTPGVGKSTTIEALGMHLIEQGHRVAVLAVDPSSTRSGGSILGDKTRMARLAVHPDAYIRPSPTSGTLGGVAKATREAVVVLEAAGFDVIIIETVGVGQSEVAVANMVDTFVLLTLARSGDQLQGIKKGALELADIVVVNKADGEHLAEARVAARELSSAIRLIHPRETLWRPPVLTMSAMEGTGLKELWDTIERHRQVLTEAGEFEARRRAQQVDWTWQMVRDTVLDRVLSNPKVRKMRADVERQVKAGELTPALAAEQILTTASDNG</sequence>
<dbReference type="GO" id="GO:0003924">
    <property type="term" value="F:GTPase activity"/>
    <property type="evidence" value="ECO:0007669"/>
    <property type="project" value="InterPro"/>
</dbReference>
<dbReference type="SMART" id="SM00382">
    <property type="entry name" value="AAA"/>
    <property type="match status" value="1"/>
</dbReference>
<evidence type="ECO:0000256" key="1">
    <source>
        <dbReference type="ARBA" id="ARBA00009625"/>
    </source>
</evidence>
<dbReference type="SUPFAM" id="SSF52540">
    <property type="entry name" value="P-loop containing nucleoside triphosphate hydrolases"/>
    <property type="match status" value="1"/>
</dbReference>
<keyword evidence="3" id="KW-0808">Transferase</keyword>
<dbReference type="NCBIfam" id="TIGR00750">
    <property type="entry name" value="lao"/>
    <property type="match status" value="1"/>
</dbReference>
<comment type="similarity">
    <text evidence="1">Belongs to the SIMIBI class G3E GTPase family. ArgK/MeaB subfamily.</text>
</comment>
<dbReference type="GO" id="GO:0016301">
    <property type="term" value="F:kinase activity"/>
    <property type="evidence" value="ECO:0007669"/>
    <property type="project" value="UniProtKB-KW"/>
</dbReference>
<dbReference type="GO" id="GO:0005737">
    <property type="term" value="C:cytoplasm"/>
    <property type="evidence" value="ECO:0007669"/>
    <property type="project" value="TreeGrafter"/>
</dbReference>
<dbReference type="EMBL" id="LQPH01000160">
    <property type="protein sequence ID" value="ORW16696.1"/>
    <property type="molecule type" value="Genomic_DNA"/>
</dbReference>
<dbReference type="RefSeq" id="WP_046183090.1">
    <property type="nucleotide sequence ID" value="NZ_JACKSS010000103.1"/>
</dbReference>
<organism evidence="3 4">
    <name type="scientific">Mycobacterium nebraskense</name>
    <dbReference type="NCBI Taxonomy" id="244292"/>
    <lineage>
        <taxon>Bacteria</taxon>
        <taxon>Bacillati</taxon>
        <taxon>Actinomycetota</taxon>
        <taxon>Actinomycetes</taxon>
        <taxon>Mycobacteriales</taxon>
        <taxon>Mycobacteriaceae</taxon>
        <taxon>Mycobacterium</taxon>
    </lineage>
</organism>
<dbReference type="InterPro" id="IPR003593">
    <property type="entry name" value="AAA+_ATPase"/>
</dbReference>
<proteinExistence type="inferred from homology"/>
<dbReference type="PANTHER" id="PTHR23408:SF3">
    <property type="entry name" value="METHYLMALONIC ACIDURIA TYPE A PROTEIN, MITOCHONDRIAL"/>
    <property type="match status" value="1"/>
</dbReference>
<dbReference type="InterPro" id="IPR027417">
    <property type="entry name" value="P-loop_NTPase"/>
</dbReference>
<dbReference type="AlphaFoldDB" id="A0A1X1Z065"/>
<dbReference type="GO" id="GO:0005525">
    <property type="term" value="F:GTP binding"/>
    <property type="evidence" value="ECO:0007669"/>
    <property type="project" value="InterPro"/>
</dbReference>
<comment type="caution">
    <text evidence="3">The sequence shown here is derived from an EMBL/GenBank/DDBJ whole genome shotgun (WGS) entry which is preliminary data.</text>
</comment>
<dbReference type="PANTHER" id="PTHR23408">
    <property type="entry name" value="METHYLMALONYL-COA MUTASE"/>
    <property type="match status" value="1"/>
</dbReference>
<dbReference type="Gene3D" id="1.10.287.130">
    <property type="match status" value="1"/>
</dbReference>
<dbReference type="Pfam" id="PF03308">
    <property type="entry name" value="MeaB"/>
    <property type="match status" value="1"/>
</dbReference>
<dbReference type="CDD" id="cd03114">
    <property type="entry name" value="MMAA-like"/>
    <property type="match status" value="1"/>
</dbReference>
<accession>A0A1X1Z065</accession>
<dbReference type="InterPro" id="IPR005129">
    <property type="entry name" value="GTPase_ArgK"/>
</dbReference>
<feature type="domain" description="AAA+ ATPase" evidence="2">
    <location>
        <begin position="55"/>
        <end position="205"/>
    </location>
</feature>
<dbReference type="Gene3D" id="3.40.50.300">
    <property type="entry name" value="P-loop containing nucleotide triphosphate hydrolases"/>
    <property type="match status" value="1"/>
</dbReference>
<keyword evidence="3" id="KW-0418">Kinase</keyword>